<feature type="signal peptide" evidence="2">
    <location>
        <begin position="1"/>
        <end position="24"/>
    </location>
</feature>
<feature type="coiled-coil region" evidence="1">
    <location>
        <begin position="35"/>
        <end position="72"/>
    </location>
</feature>
<feature type="chain" id="PRO_5037846011" evidence="2">
    <location>
        <begin position="25"/>
        <end position="235"/>
    </location>
</feature>
<evidence type="ECO:0000256" key="1">
    <source>
        <dbReference type="SAM" id="Coils"/>
    </source>
</evidence>
<organism evidence="3 4">
    <name type="scientific">Brevundimonas goettingensis</name>
    <dbReference type="NCBI Taxonomy" id="2774190"/>
    <lineage>
        <taxon>Bacteria</taxon>
        <taxon>Pseudomonadati</taxon>
        <taxon>Pseudomonadota</taxon>
        <taxon>Alphaproteobacteria</taxon>
        <taxon>Caulobacterales</taxon>
        <taxon>Caulobacteraceae</taxon>
        <taxon>Brevundimonas</taxon>
    </lineage>
</organism>
<protein>
    <submittedName>
        <fullName evidence="3">P-type conjugative transfer protein TrbJ</fullName>
    </submittedName>
</protein>
<keyword evidence="2" id="KW-0732">Signal</keyword>
<evidence type="ECO:0000313" key="3">
    <source>
        <dbReference type="EMBL" id="QTC90306.1"/>
    </source>
</evidence>
<dbReference type="RefSeq" id="WP_207868726.1">
    <property type="nucleotide sequence ID" value="NZ_CP062222.1"/>
</dbReference>
<dbReference type="Proteomes" id="UP000663918">
    <property type="component" value="Chromosome"/>
</dbReference>
<evidence type="ECO:0000256" key="2">
    <source>
        <dbReference type="SAM" id="SignalP"/>
    </source>
</evidence>
<dbReference type="KEGG" id="bgoe:IFJ75_13605"/>
<accession>A0A975C2U5</accession>
<evidence type="ECO:0000313" key="4">
    <source>
        <dbReference type="Proteomes" id="UP000663918"/>
    </source>
</evidence>
<gene>
    <name evidence="3" type="primary">trbJ</name>
    <name evidence="3" type="ORF">IFJ75_13605</name>
</gene>
<dbReference type="EMBL" id="CP062222">
    <property type="protein sequence ID" value="QTC90306.1"/>
    <property type="molecule type" value="Genomic_DNA"/>
</dbReference>
<dbReference type="AlphaFoldDB" id="A0A975C2U5"/>
<keyword evidence="1" id="KW-0175">Coiled coil</keyword>
<proteinExistence type="predicted"/>
<name>A0A975C2U5_9CAUL</name>
<dbReference type="InterPro" id="IPR014147">
    <property type="entry name" value="T4SS_TrbJ"/>
</dbReference>
<dbReference type="NCBIfam" id="TIGR02780">
    <property type="entry name" value="TrbJ_Ti"/>
    <property type="match status" value="1"/>
</dbReference>
<keyword evidence="4" id="KW-1185">Reference proteome</keyword>
<sequence length="235" mass="24844">MKTLRRALLSATLGACLIVQPAHAQLAVHDPANYAQNLIQAARALEQVNNQIQSLQNEATMLMNQARNLASLPTSSLQQLQGQVSRTQALLGQARSLAFDVAQIEEAFRGRYGSAAMSATERDLVSRADARWSTSVGAFEHALKVQAGVVGGLETSRTEMNRLVTASQTSTGALQAAQAGNQLLALQAAQLSELSALLAAQGRAQALEAADRAAAHADAQARFRRFMGSATAPVQ</sequence>
<dbReference type="NCBIfam" id="NF010448">
    <property type="entry name" value="PRK13874.1"/>
    <property type="match status" value="1"/>
</dbReference>
<reference evidence="3" key="1">
    <citation type="submission" date="2020-09" db="EMBL/GenBank/DDBJ databases">
        <title>Brevundimonas sp. LVF2 isolated from a puddle in Goettingen, Germany.</title>
        <authorList>
            <person name="Friedrich I."/>
            <person name="Klassen A."/>
            <person name="Hannes N."/>
            <person name="Schneider D."/>
            <person name="Hertel R."/>
            <person name="Daniel R."/>
        </authorList>
    </citation>
    <scope>NUCLEOTIDE SEQUENCE</scope>
    <source>
        <strain evidence="3">LVF2</strain>
    </source>
</reference>